<dbReference type="AlphaFoldDB" id="A0A0R2JN78"/>
<accession>A0A0R2JN78</accession>
<evidence type="ECO:0000259" key="4">
    <source>
        <dbReference type="Pfam" id="PF01965"/>
    </source>
</evidence>
<keyword evidence="2" id="KW-0456">Lyase</keyword>
<dbReference type="InterPro" id="IPR050325">
    <property type="entry name" value="Prot/Nucl_acid_deglycase"/>
</dbReference>
<dbReference type="RefSeq" id="WP_057787571.1">
    <property type="nucleotide sequence ID" value="NZ_JQCD01000024.1"/>
</dbReference>
<comment type="similarity">
    <text evidence="3">Belongs to the peptidase C56 family. HSP31-like subfamily.</text>
</comment>
<dbReference type="PATRIC" id="fig|1620.3.peg.350"/>
<evidence type="ECO:0000313" key="5">
    <source>
        <dbReference type="EMBL" id="KRN76837.1"/>
    </source>
</evidence>
<dbReference type="Gene3D" id="3.40.50.880">
    <property type="match status" value="1"/>
</dbReference>
<dbReference type="PANTHER" id="PTHR48094">
    <property type="entry name" value="PROTEIN/NUCLEIC ACID DEGLYCASE DJ-1-RELATED"/>
    <property type="match status" value="1"/>
</dbReference>
<evidence type="ECO:0000256" key="1">
    <source>
        <dbReference type="ARBA" id="ARBA00023016"/>
    </source>
</evidence>
<evidence type="ECO:0000313" key="6">
    <source>
        <dbReference type="Proteomes" id="UP000051673"/>
    </source>
</evidence>
<sequence length="228" mass="25620">MSNNKKVLIVLTNVATYGQTNDATGLWLGEATEFIDELFKVGIEVDYTSPNGGYVPIDPRSLNYLDENITSYYKDSDFQERALMHSIPAKEINPDDYSAIYYTGGHGVMWDFPNNPYLQRISEAIYKNGGYITSVCHGIAGLFFLQDDNRKPLIAGKKITGFTTAEEYLSGKVKKVPFMNETLAQQRGANFLKKRAYKPFAIQDGQLITGQNPFSPREVAHLLIQNIK</sequence>
<keyword evidence="1" id="KW-0346">Stress response</keyword>
<dbReference type="Proteomes" id="UP000051673">
    <property type="component" value="Unassembled WGS sequence"/>
</dbReference>
<dbReference type="Pfam" id="PF01965">
    <property type="entry name" value="DJ-1_PfpI"/>
    <property type="match status" value="1"/>
</dbReference>
<name>A0A0R2JN78_9LACO</name>
<protein>
    <submittedName>
        <fullName evidence="5">DJ-1 PfpI family protein</fullName>
    </submittedName>
</protein>
<dbReference type="PANTHER" id="PTHR48094:SF11">
    <property type="entry name" value="GLUTATHIONE-INDEPENDENT GLYOXALASE HSP31-RELATED"/>
    <property type="match status" value="1"/>
</dbReference>
<dbReference type="InterPro" id="IPR029062">
    <property type="entry name" value="Class_I_gatase-like"/>
</dbReference>
<dbReference type="CDD" id="cd03141">
    <property type="entry name" value="GATase1_Hsp31_like"/>
    <property type="match status" value="1"/>
</dbReference>
<dbReference type="OrthoDB" id="9792284at2"/>
<dbReference type="GO" id="GO:0019172">
    <property type="term" value="F:glyoxalase III activity"/>
    <property type="evidence" value="ECO:0007669"/>
    <property type="project" value="TreeGrafter"/>
</dbReference>
<feature type="domain" description="DJ-1/PfpI" evidence="4">
    <location>
        <begin position="30"/>
        <end position="224"/>
    </location>
</feature>
<comment type="caution">
    <text evidence="5">The sequence shown here is derived from an EMBL/GenBank/DDBJ whole genome shotgun (WGS) entry which is preliminary data.</text>
</comment>
<organism evidence="5 6">
    <name type="scientific">Weissella minor</name>
    <dbReference type="NCBI Taxonomy" id="1620"/>
    <lineage>
        <taxon>Bacteria</taxon>
        <taxon>Bacillati</taxon>
        <taxon>Bacillota</taxon>
        <taxon>Bacilli</taxon>
        <taxon>Lactobacillales</taxon>
        <taxon>Lactobacillaceae</taxon>
        <taxon>Weissella</taxon>
    </lineage>
</organism>
<evidence type="ECO:0000256" key="2">
    <source>
        <dbReference type="ARBA" id="ARBA00023239"/>
    </source>
</evidence>
<evidence type="ECO:0000256" key="3">
    <source>
        <dbReference type="ARBA" id="ARBA00038493"/>
    </source>
</evidence>
<gene>
    <name evidence="5" type="ORF">IV67_GL000346</name>
</gene>
<reference evidence="5 6" key="1">
    <citation type="journal article" date="2015" name="Genome Announc.">
        <title>Expanding the biotechnology potential of lactobacilli through comparative genomics of 213 strains and associated genera.</title>
        <authorList>
            <person name="Sun Z."/>
            <person name="Harris H.M."/>
            <person name="McCann A."/>
            <person name="Guo C."/>
            <person name="Argimon S."/>
            <person name="Zhang W."/>
            <person name="Yang X."/>
            <person name="Jeffery I.B."/>
            <person name="Cooney J.C."/>
            <person name="Kagawa T.F."/>
            <person name="Liu W."/>
            <person name="Song Y."/>
            <person name="Salvetti E."/>
            <person name="Wrobel A."/>
            <person name="Rasinkangas P."/>
            <person name="Parkhill J."/>
            <person name="Rea M.C."/>
            <person name="O'Sullivan O."/>
            <person name="Ritari J."/>
            <person name="Douillard F.P."/>
            <person name="Paul Ross R."/>
            <person name="Yang R."/>
            <person name="Briner A.E."/>
            <person name="Felis G.E."/>
            <person name="de Vos W.M."/>
            <person name="Barrangou R."/>
            <person name="Klaenhammer T.R."/>
            <person name="Caufield P.W."/>
            <person name="Cui Y."/>
            <person name="Zhang H."/>
            <person name="O'Toole P.W."/>
        </authorList>
    </citation>
    <scope>NUCLEOTIDE SEQUENCE [LARGE SCALE GENOMIC DNA]</scope>
    <source>
        <strain evidence="5 6">DSM 20014</strain>
    </source>
</reference>
<dbReference type="GO" id="GO:0019243">
    <property type="term" value="P:methylglyoxal catabolic process to D-lactate via S-lactoyl-glutathione"/>
    <property type="evidence" value="ECO:0007669"/>
    <property type="project" value="TreeGrafter"/>
</dbReference>
<dbReference type="InterPro" id="IPR002818">
    <property type="entry name" value="DJ-1/PfpI"/>
</dbReference>
<dbReference type="STRING" id="1620.IV67_GL000346"/>
<keyword evidence="6" id="KW-1185">Reference proteome</keyword>
<dbReference type="GO" id="GO:0005737">
    <property type="term" value="C:cytoplasm"/>
    <property type="evidence" value="ECO:0007669"/>
    <property type="project" value="TreeGrafter"/>
</dbReference>
<proteinExistence type="inferred from homology"/>
<dbReference type="SUPFAM" id="SSF52317">
    <property type="entry name" value="Class I glutamine amidotransferase-like"/>
    <property type="match status" value="1"/>
</dbReference>
<dbReference type="EMBL" id="JQCD01000024">
    <property type="protein sequence ID" value="KRN76837.1"/>
    <property type="molecule type" value="Genomic_DNA"/>
</dbReference>